<name>A0A9P7S263_9AGAR</name>
<feature type="region of interest" description="Disordered" evidence="2">
    <location>
        <begin position="297"/>
        <end position="420"/>
    </location>
</feature>
<gene>
    <name evidence="3" type="ORF">E1B28_007551</name>
</gene>
<accession>A0A9P7S263</accession>
<feature type="compositionally biased region" description="Acidic residues" evidence="2">
    <location>
        <begin position="813"/>
        <end position="822"/>
    </location>
</feature>
<dbReference type="RefSeq" id="XP_043010385.1">
    <property type="nucleotide sequence ID" value="XM_043152299.1"/>
</dbReference>
<feature type="region of interest" description="Disordered" evidence="2">
    <location>
        <begin position="440"/>
        <end position="471"/>
    </location>
</feature>
<dbReference type="GeneID" id="66076627"/>
<dbReference type="Proteomes" id="UP001049176">
    <property type="component" value="Chromosome 4"/>
</dbReference>
<reference evidence="3" key="1">
    <citation type="journal article" date="2021" name="Genome Biol. Evol.">
        <title>The assembled and annotated genome of the fairy-ring fungus Marasmius oreades.</title>
        <authorList>
            <person name="Hiltunen M."/>
            <person name="Ament-Velasquez S.L."/>
            <person name="Johannesson H."/>
        </authorList>
    </citation>
    <scope>NUCLEOTIDE SEQUENCE</scope>
    <source>
        <strain evidence="3">03SP1</strain>
    </source>
</reference>
<evidence type="ECO:0000256" key="1">
    <source>
        <dbReference type="SAM" id="Coils"/>
    </source>
</evidence>
<keyword evidence="1" id="KW-0175">Coiled coil</keyword>
<protein>
    <submittedName>
        <fullName evidence="3">Uncharacterized protein</fullName>
    </submittedName>
</protein>
<comment type="caution">
    <text evidence="3">The sequence shown here is derived from an EMBL/GenBank/DDBJ whole genome shotgun (WGS) entry which is preliminary data.</text>
</comment>
<evidence type="ECO:0000313" key="3">
    <source>
        <dbReference type="EMBL" id="KAG7093915.1"/>
    </source>
</evidence>
<dbReference type="EMBL" id="CM032184">
    <property type="protein sequence ID" value="KAG7093915.1"/>
    <property type="molecule type" value="Genomic_DNA"/>
</dbReference>
<feature type="region of interest" description="Disordered" evidence="2">
    <location>
        <begin position="113"/>
        <end position="156"/>
    </location>
</feature>
<feature type="region of interest" description="Disordered" evidence="2">
    <location>
        <begin position="800"/>
        <end position="822"/>
    </location>
</feature>
<feature type="compositionally biased region" description="Low complexity" evidence="2">
    <location>
        <begin position="331"/>
        <end position="345"/>
    </location>
</feature>
<feature type="region of interest" description="Disordered" evidence="2">
    <location>
        <begin position="77"/>
        <end position="101"/>
    </location>
</feature>
<dbReference type="OrthoDB" id="3027884at2759"/>
<feature type="compositionally biased region" description="Low complexity" evidence="2">
    <location>
        <begin position="355"/>
        <end position="410"/>
    </location>
</feature>
<evidence type="ECO:0000313" key="4">
    <source>
        <dbReference type="Proteomes" id="UP001049176"/>
    </source>
</evidence>
<feature type="compositionally biased region" description="Polar residues" evidence="2">
    <location>
        <begin position="440"/>
        <end position="452"/>
    </location>
</feature>
<feature type="coiled-coil region" evidence="1">
    <location>
        <begin position="219"/>
        <end position="246"/>
    </location>
</feature>
<proteinExistence type="predicted"/>
<keyword evidence="4" id="KW-1185">Reference proteome</keyword>
<dbReference type="AlphaFoldDB" id="A0A9P7S263"/>
<sequence length="822" mass="91772">MEGRVGVGLVPGNRDYDPSTLLFLQSSSSRALTVSKTYLHHTFIDANSIMASTSTEAPSNTNPDNEMVLSLDVTLPSAMPVDDGKPGQNRTLEEEGEEEQEMSIVAMELSIVETADPSDTKGKRKAPSTDLDSQRDRQRHCLPGPNQSEIDKERKERRKLEQNIAVLKKENEKFKNRERLHQSDLELAEKMLEQTGLQSLGHEHLVQLQSKFTYQDSTIKQLALEKERLELLVSAAQSEKDRAAQQAHDFYQHGKEITEAANSFLNERERENFLLCEEVNMFKNQLNEARREQEQLNNKIQLLRNSRRRRGRRSPQPDEPINGTDADIDEPSSSSSPTATSSTPAGPAPPLHGQPSPSIPTAAPTPSTGPVPSSSDTPSRTSSARTPDQSSSNPPRASSSTTSSTSSSTSPPQPNPSLLSDHDLFFQAAQAFFQSHFNGQSAVLPPQGSQPATPAPQAHSQPKKRKVHTPRLGSARYKAIVKQQAKQNLGDANASEWAALMRDIYASCTGMPYLTRFESYTPIDEETIENFRKGGPGPVGPNRFWFYFGPSYATSNWNRRVFRDMASLVPAKQAERGLVGYLTTEAAESWFHSFLVQSQKSWSAGRPRIHPSGTRYETNAEANARCAEYTKKRERDVKRSGYKLAKLEKRRKGIASLLKDPRNSAQQKRNLEMLSAVVEELDVEGQSSEYSDVEAPYGPDGTRPLKTRVPYYRRRAIGDALKDLDYSIRVKRITGAAQGTNSNVRPSRIRDSSNIISTRKNIKSLPKSFYHKRLLRRLEKTDRLALEDLDVDEKQIPHFDHWAAAQGASTSEGETDDMELSE</sequence>
<organism evidence="3 4">
    <name type="scientific">Marasmius oreades</name>
    <name type="common">fairy-ring Marasmius</name>
    <dbReference type="NCBI Taxonomy" id="181124"/>
    <lineage>
        <taxon>Eukaryota</taxon>
        <taxon>Fungi</taxon>
        <taxon>Dikarya</taxon>
        <taxon>Basidiomycota</taxon>
        <taxon>Agaricomycotina</taxon>
        <taxon>Agaricomycetes</taxon>
        <taxon>Agaricomycetidae</taxon>
        <taxon>Agaricales</taxon>
        <taxon>Marasmiineae</taxon>
        <taxon>Marasmiaceae</taxon>
        <taxon>Marasmius</taxon>
    </lineage>
</organism>
<dbReference type="KEGG" id="more:E1B28_007551"/>
<evidence type="ECO:0000256" key="2">
    <source>
        <dbReference type="SAM" id="MobiDB-lite"/>
    </source>
</evidence>